<name>A0A1E3QYT6_9ASCO</name>
<dbReference type="EMBL" id="KV454426">
    <property type="protein sequence ID" value="ODQ82833.1"/>
    <property type="molecule type" value="Genomic_DNA"/>
</dbReference>
<reference evidence="2" key="1">
    <citation type="submission" date="2016-05" db="EMBL/GenBank/DDBJ databases">
        <title>Comparative genomics of biotechnologically important yeasts.</title>
        <authorList>
            <consortium name="DOE Joint Genome Institute"/>
            <person name="Riley R."/>
            <person name="Haridas S."/>
            <person name="Wolfe K.H."/>
            <person name="Lopes M.R."/>
            <person name="Hittinger C.T."/>
            <person name="Goker M."/>
            <person name="Salamov A."/>
            <person name="Wisecaver J."/>
            <person name="Long T.M."/>
            <person name="Aerts A.L."/>
            <person name="Barry K."/>
            <person name="Choi C."/>
            <person name="Clum A."/>
            <person name="Coughlan A.Y."/>
            <person name="Deshpande S."/>
            <person name="Douglass A.P."/>
            <person name="Hanson S.J."/>
            <person name="Klenk H.-P."/>
            <person name="Labutti K."/>
            <person name="Lapidus A."/>
            <person name="Lindquist E."/>
            <person name="Lipzen A."/>
            <person name="Meier-Kolthoff J.P."/>
            <person name="Ohm R.A."/>
            <person name="Otillar R.P."/>
            <person name="Pangilinan J."/>
            <person name="Peng Y."/>
            <person name="Rokas A."/>
            <person name="Rosa C.A."/>
            <person name="Scheuner C."/>
            <person name="Sibirny A.A."/>
            <person name="Slot J.C."/>
            <person name="Stielow J.B."/>
            <person name="Sun H."/>
            <person name="Kurtzman C.P."/>
            <person name="Blackwell M."/>
            <person name="Grigoriev I.V."/>
            <person name="Jeffries T.W."/>
        </authorList>
    </citation>
    <scope>NUCLEOTIDE SEQUENCE [LARGE SCALE GENOMIC DNA]</scope>
    <source>
        <strain evidence="2">NRRL Y-12698</strain>
    </source>
</reference>
<dbReference type="GeneID" id="30145448"/>
<sequence length="189" mass="20956">MASILREAEPELPDRLETVTFGLCTILSNLPDGGVGTLARLVRQLELSSRFTDKNYPLAVRATQAWVASEFVMSHNTSFLYLPLLFPEAATTLLQLKLHEAEVQTSNPPNNVLPISRLIVQLLGTKINNNKISLRNLAVELHADSEGSVERKLSTDLADSFLNPLPHMHAGTYALVDNCFWLVSFLFPT</sequence>
<gene>
    <name evidence="1" type="ORF">BABINDRAFT_159333</name>
</gene>
<evidence type="ECO:0000313" key="1">
    <source>
        <dbReference type="EMBL" id="ODQ82833.1"/>
    </source>
</evidence>
<dbReference type="Proteomes" id="UP000094336">
    <property type="component" value="Unassembled WGS sequence"/>
</dbReference>
<keyword evidence="2" id="KW-1185">Reference proteome</keyword>
<protein>
    <submittedName>
        <fullName evidence="1">Uncharacterized protein</fullName>
    </submittedName>
</protein>
<dbReference type="AlphaFoldDB" id="A0A1E3QYT6"/>
<organism evidence="1 2">
    <name type="scientific">Babjeviella inositovora NRRL Y-12698</name>
    <dbReference type="NCBI Taxonomy" id="984486"/>
    <lineage>
        <taxon>Eukaryota</taxon>
        <taxon>Fungi</taxon>
        <taxon>Dikarya</taxon>
        <taxon>Ascomycota</taxon>
        <taxon>Saccharomycotina</taxon>
        <taxon>Pichiomycetes</taxon>
        <taxon>Serinales incertae sedis</taxon>
        <taxon>Babjeviella</taxon>
    </lineage>
</organism>
<proteinExistence type="predicted"/>
<dbReference type="RefSeq" id="XP_018988161.1">
    <property type="nucleotide sequence ID" value="XM_019127595.1"/>
</dbReference>
<accession>A0A1E3QYT6</accession>
<evidence type="ECO:0000313" key="2">
    <source>
        <dbReference type="Proteomes" id="UP000094336"/>
    </source>
</evidence>